<keyword evidence="4 6" id="KW-0653">Protein transport</keyword>
<evidence type="ECO:0000256" key="4">
    <source>
        <dbReference type="ARBA" id="ARBA00022927"/>
    </source>
</evidence>
<keyword evidence="5 6" id="KW-0472">Membrane</keyword>
<dbReference type="InterPro" id="IPR016024">
    <property type="entry name" value="ARM-type_fold"/>
</dbReference>
<sequence length="1127" mass="125027">MFPQFGATAESLSKASTAVFRIGTDAHLYDDPEDVDIAPLLDSRFDSEKCEALKRLLALIAQGFDVSNFFPQVVKNVASPSLEVKKLVYLYLLHYAEKRPNEALLSINCFQKDLGDTNPLVRAWALRALAGIRLHAITPLVLVAVRKCARDPSVYVRKCAANALPKLHDLRMEEHASAIEEIVGLLLNDHSPGVVGAAASAFTSVCPNNFSLIGRNYRKLCEILPDVEEWGQIMLIGILLRYVIARHGLVKESIMFSSYNKGHSHLDEDDPYVTLKEDAGYATEKTVSELAQMIFQCYIEGPDEYLSRSSSTIKVAPKLDESQYTSSNNEVVKILLQCTSPLLWSHNSAVVLAAAGVHWIMAPKEDVKRIVKPLLFVLRSSHASRYVVLSNIQVFAKAMPSLFAPHYEDFFIYSADSYQIKALKLEILSILASESSISFILKEFQDYIRDPNRRFAADTVAAIGLCAQRLPKMATTCLEGLLNLIRQEFLCGEIRSLDGEEGVLVQAIMSIISIIKLEPPSYEKVIIQLVRSLDTIKVPAARAMIVWMFGEYCSLGEIIPRMLNTVLKYLAWCFTSEALETKLQILNTITKVLLCIKGEDIWTLRKIWSYIVELAERDLNYDIRDRSRFLKKLFSSNLGSQNVEEENGESQKKDQSCVLAECIYGGQTKTVTVPYEPINDRFYLPGSLSQLVFHAAPGYEPLPKPCSLPYIDQYDGAEKSDSDEVDDPGSSGSSEDENASDYSSEQSNSGSSEVSGSDESVSGDEGDNNDDPLIQISDTRNVNENQNGGDHSGTSGFGDLMSTKSLESWLDEPSKSSKGRETEQSQVRRSSARITIGNIGGRVKPKSYTLLDPANGNGLMVNYSFLSETSSISSHLVCLEVLFENCSLESMFDIVLIDEDSSKSSDSTNQISQAAENTLKSHIDKPALVSMEAIPSLDPGQKAKRALLVRFHHHLLPLKLALFCNDKKFPVKLRPDIGYFVKPLPFGIEDFRDKESHLPGMFEYVRSCTFNDHILKLNKESNTQTEDRFLVICETLALKMLSNANLSLVSVDLPVSSNLDDASGLCLRFSSEILSNSMPCLITVTVEGKCSDPLIVSVKVNCEETVFGLNFLNRIANFLAESPVTHS</sequence>
<keyword evidence="3 6" id="KW-0813">Transport</keyword>
<dbReference type="GO" id="GO:0012505">
    <property type="term" value="C:endomembrane system"/>
    <property type="evidence" value="ECO:0007669"/>
    <property type="project" value="UniProtKB-SubCell"/>
</dbReference>
<evidence type="ECO:0000256" key="1">
    <source>
        <dbReference type="ARBA" id="ARBA00004308"/>
    </source>
</evidence>
<reference evidence="9" key="1">
    <citation type="journal article" date="2013" name="Nat. Biotechnol.">
        <title>Draft genome sequence of chickpea (Cicer arietinum) provides a resource for trait improvement.</title>
        <authorList>
            <person name="Varshney R.K."/>
            <person name="Song C."/>
            <person name="Saxena R.K."/>
            <person name="Azam S."/>
            <person name="Yu S."/>
            <person name="Sharpe A.G."/>
            <person name="Cannon S."/>
            <person name="Baek J."/>
            <person name="Rosen B.D."/>
            <person name="Tar'an B."/>
            <person name="Millan T."/>
            <person name="Zhang X."/>
            <person name="Ramsay L.D."/>
            <person name="Iwata A."/>
            <person name="Wang Y."/>
            <person name="Nelson W."/>
            <person name="Farmer A.D."/>
            <person name="Gaur P.M."/>
            <person name="Soderlund C."/>
            <person name="Penmetsa R.V."/>
            <person name="Xu C."/>
            <person name="Bharti A.K."/>
            <person name="He W."/>
            <person name="Winter P."/>
            <person name="Zhao S."/>
            <person name="Hane J.K."/>
            <person name="Carrasquilla-Garcia N."/>
            <person name="Condie J.A."/>
            <person name="Upadhyaya H.D."/>
            <person name="Luo M.C."/>
            <person name="Thudi M."/>
            <person name="Gowda C.L."/>
            <person name="Singh N.P."/>
            <person name="Lichtenzveig J."/>
            <person name="Gali K.K."/>
            <person name="Rubio J."/>
            <person name="Nadarajan N."/>
            <person name="Dolezel J."/>
            <person name="Bansal K.C."/>
            <person name="Xu X."/>
            <person name="Edwards D."/>
            <person name="Zhang G."/>
            <person name="Kahl G."/>
            <person name="Gil J."/>
            <person name="Singh K.B."/>
            <person name="Datta S.K."/>
            <person name="Jackson S.A."/>
            <person name="Wang J."/>
            <person name="Cook D.R."/>
        </authorList>
    </citation>
    <scope>NUCLEOTIDE SEQUENCE [LARGE SCALE GENOMIC DNA]</scope>
    <source>
        <strain evidence="9">cv. CDC Frontier</strain>
    </source>
</reference>
<dbReference type="InterPro" id="IPR026739">
    <property type="entry name" value="AP_beta"/>
</dbReference>
<dbReference type="Pfam" id="PF01602">
    <property type="entry name" value="Adaptin_N"/>
    <property type="match status" value="1"/>
</dbReference>
<evidence type="ECO:0000256" key="6">
    <source>
        <dbReference type="PIRNR" id="PIRNR037096"/>
    </source>
</evidence>
<evidence type="ECO:0000256" key="5">
    <source>
        <dbReference type="ARBA" id="ARBA00023136"/>
    </source>
</evidence>
<name>A0A1S2XKY6_CICAR</name>
<protein>
    <recommendedName>
        <fullName evidence="6">AP-3 complex subunit beta</fullName>
    </recommendedName>
</protein>
<dbReference type="OrthoDB" id="10254310at2759"/>
<feature type="compositionally biased region" description="Polar residues" evidence="7">
    <location>
        <begin position="776"/>
        <end position="794"/>
    </location>
</feature>
<dbReference type="PaxDb" id="3827-XP_004490892.1"/>
<evidence type="ECO:0000256" key="2">
    <source>
        <dbReference type="ARBA" id="ARBA00006613"/>
    </source>
</evidence>
<dbReference type="SMART" id="SM01355">
    <property type="entry name" value="AP3B1_C"/>
    <property type="match status" value="1"/>
</dbReference>
<dbReference type="RefSeq" id="XP_004490892.1">
    <property type="nucleotide sequence ID" value="XM_004490835.3"/>
</dbReference>
<feature type="compositionally biased region" description="Polar residues" evidence="7">
    <location>
        <begin position="824"/>
        <end position="833"/>
    </location>
</feature>
<dbReference type="GeneID" id="101499754"/>
<feature type="domain" description="AP-3 complex subunit beta C-terminal" evidence="8">
    <location>
        <begin position="802"/>
        <end position="956"/>
    </location>
</feature>
<evidence type="ECO:0000256" key="7">
    <source>
        <dbReference type="SAM" id="MobiDB-lite"/>
    </source>
</evidence>
<feature type="compositionally biased region" description="Basic and acidic residues" evidence="7">
    <location>
        <begin position="812"/>
        <end position="823"/>
    </location>
</feature>
<dbReference type="GO" id="GO:0030123">
    <property type="term" value="C:AP-3 adaptor complex"/>
    <property type="evidence" value="ECO:0007669"/>
    <property type="project" value="UniProtKB-UniRule"/>
</dbReference>
<dbReference type="Gene3D" id="1.25.10.10">
    <property type="entry name" value="Leucine-rich Repeat Variant"/>
    <property type="match status" value="1"/>
</dbReference>
<dbReference type="Proteomes" id="UP000087171">
    <property type="component" value="Chromosome Ca2"/>
</dbReference>
<dbReference type="GO" id="GO:0016192">
    <property type="term" value="P:vesicle-mediated transport"/>
    <property type="evidence" value="ECO:0007669"/>
    <property type="project" value="InterPro"/>
</dbReference>
<dbReference type="InterPro" id="IPR011989">
    <property type="entry name" value="ARM-like"/>
</dbReference>
<dbReference type="InterPro" id="IPR026740">
    <property type="entry name" value="AP3_beta"/>
</dbReference>
<dbReference type="eggNOG" id="KOG1060">
    <property type="taxonomic scope" value="Eukaryota"/>
</dbReference>
<evidence type="ECO:0000313" key="10">
    <source>
        <dbReference type="RefSeq" id="XP_004490892.1"/>
    </source>
</evidence>
<reference evidence="10" key="2">
    <citation type="submission" date="2025-08" db="UniProtKB">
        <authorList>
            <consortium name="RefSeq"/>
        </authorList>
    </citation>
    <scope>IDENTIFICATION</scope>
    <source>
        <tissue evidence="10">Etiolated seedlings</tissue>
    </source>
</reference>
<dbReference type="PANTHER" id="PTHR11134">
    <property type="entry name" value="ADAPTOR COMPLEX SUBUNIT BETA FAMILY MEMBER"/>
    <property type="match status" value="1"/>
</dbReference>
<feature type="region of interest" description="Disordered" evidence="7">
    <location>
        <begin position="710"/>
        <end position="833"/>
    </location>
</feature>
<feature type="compositionally biased region" description="Acidic residues" evidence="7">
    <location>
        <begin position="761"/>
        <end position="770"/>
    </location>
</feature>
<comment type="similarity">
    <text evidence="2 6">Belongs to the adaptor complexes large subunit family.</text>
</comment>
<dbReference type="InterPro" id="IPR029390">
    <property type="entry name" value="AP3B_C"/>
</dbReference>
<dbReference type="GO" id="GO:0006886">
    <property type="term" value="P:intracellular protein transport"/>
    <property type="evidence" value="ECO:0007669"/>
    <property type="project" value="InterPro"/>
</dbReference>
<dbReference type="AlphaFoldDB" id="A0A1S2XKY6"/>
<dbReference type="KEGG" id="cam:101499754"/>
<dbReference type="PIRSF" id="PIRSF037096">
    <property type="entry name" value="AP3_complex_beta"/>
    <property type="match status" value="1"/>
</dbReference>
<gene>
    <name evidence="10" type="primary">LOC101499754</name>
</gene>
<evidence type="ECO:0000313" key="9">
    <source>
        <dbReference type="Proteomes" id="UP000087171"/>
    </source>
</evidence>
<keyword evidence="9" id="KW-1185">Reference proteome</keyword>
<dbReference type="SUPFAM" id="SSF48371">
    <property type="entry name" value="ARM repeat"/>
    <property type="match status" value="1"/>
</dbReference>
<proteinExistence type="inferred from homology"/>
<organism evidence="9 10">
    <name type="scientific">Cicer arietinum</name>
    <name type="common">Chickpea</name>
    <name type="synonym">Garbanzo</name>
    <dbReference type="NCBI Taxonomy" id="3827"/>
    <lineage>
        <taxon>Eukaryota</taxon>
        <taxon>Viridiplantae</taxon>
        <taxon>Streptophyta</taxon>
        <taxon>Embryophyta</taxon>
        <taxon>Tracheophyta</taxon>
        <taxon>Spermatophyta</taxon>
        <taxon>Magnoliopsida</taxon>
        <taxon>eudicotyledons</taxon>
        <taxon>Gunneridae</taxon>
        <taxon>Pentapetalae</taxon>
        <taxon>rosids</taxon>
        <taxon>fabids</taxon>
        <taxon>Fabales</taxon>
        <taxon>Fabaceae</taxon>
        <taxon>Papilionoideae</taxon>
        <taxon>50 kb inversion clade</taxon>
        <taxon>NPAAA clade</taxon>
        <taxon>Hologalegina</taxon>
        <taxon>IRL clade</taxon>
        <taxon>Cicereae</taxon>
        <taxon>Cicer</taxon>
    </lineage>
</organism>
<accession>A0A1S2XKY6</accession>
<evidence type="ECO:0000259" key="8">
    <source>
        <dbReference type="SMART" id="SM01355"/>
    </source>
</evidence>
<dbReference type="STRING" id="3827.A0A1S2XKY6"/>
<dbReference type="InterPro" id="IPR002553">
    <property type="entry name" value="Clathrin/coatomer_adapt-like_N"/>
</dbReference>
<feature type="compositionally biased region" description="Low complexity" evidence="7">
    <location>
        <begin position="740"/>
        <end position="760"/>
    </location>
</feature>
<comment type="subcellular location">
    <subcellularLocation>
        <location evidence="1">Endomembrane system</location>
    </subcellularLocation>
</comment>
<evidence type="ECO:0000256" key="3">
    <source>
        <dbReference type="ARBA" id="ARBA00022448"/>
    </source>
</evidence>